<accession>A0A2G5K814</accession>
<dbReference type="InterPro" id="IPR000701">
    <property type="entry name" value="SuccDH_FuR_B_TM-su"/>
</dbReference>
<evidence type="ECO:0000256" key="14">
    <source>
        <dbReference type="ARBA" id="ARBA00023004"/>
    </source>
</evidence>
<comment type="function">
    <text evidence="2">Membrane-anchoring subunit of succinate dehydrogenase (SDH).</text>
</comment>
<comment type="caution">
    <text evidence="17">The sequence shown here is derived from an EMBL/GenBank/DDBJ whole genome shotgun (WGS) entry which is preliminary data.</text>
</comment>
<keyword evidence="18" id="KW-1185">Reference proteome</keyword>
<dbReference type="RefSeq" id="WP_099592061.1">
    <property type="nucleotide sequence ID" value="NZ_MDGM01000009.1"/>
</dbReference>
<dbReference type="GO" id="GO:0046872">
    <property type="term" value="F:metal ion binding"/>
    <property type="evidence" value="ECO:0007669"/>
    <property type="project" value="UniProtKB-KW"/>
</dbReference>
<dbReference type="GO" id="GO:0006099">
    <property type="term" value="P:tricarboxylic acid cycle"/>
    <property type="evidence" value="ECO:0007669"/>
    <property type="project" value="UniProtKB-UniPathway"/>
</dbReference>
<keyword evidence="12" id="KW-0249">Electron transport</keyword>
<evidence type="ECO:0000256" key="5">
    <source>
        <dbReference type="ARBA" id="ARBA00011558"/>
    </source>
</evidence>
<dbReference type="Gene3D" id="1.20.1300.10">
    <property type="entry name" value="Fumarate reductase/succinate dehydrogenase, transmembrane subunit"/>
    <property type="match status" value="1"/>
</dbReference>
<name>A0A2G5K814_9RHOB</name>
<feature type="transmembrane region" description="Helical" evidence="16">
    <location>
        <begin position="30"/>
        <end position="49"/>
    </location>
</feature>
<evidence type="ECO:0000256" key="16">
    <source>
        <dbReference type="SAM" id="Phobius"/>
    </source>
</evidence>
<evidence type="ECO:0000256" key="7">
    <source>
        <dbReference type="ARBA" id="ARBA00022448"/>
    </source>
</evidence>
<evidence type="ECO:0000256" key="13">
    <source>
        <dbReference type="ARBA" id="ARBA00022989"/>
    </source>
</evidence>
<evidence type="ECO:0000256" key="4">
    <source>
        <dbReference type="ARBA" id="ARBA00005163"/>
    </source>
</evidence>
<evidence type="ECO:0000256" key="8">
    <source>
        <dbReference type="ARBA" id="ARBA00022532"/>
    </source>
</evidence>
<keyword evidence="15 16" id="KW-0472">Membrane</keyword>
<reference evidence="17 18" key="1">
    <citation type="submission" date="2016-08" db="EMBL/GenBank/DDBJ databases">
        <title>Draft genome of Amylibacter sp. strain 4G11.</title>
        <authorList>
            <person name="Wong S.-K."/>
            <person name="Hamasaki K."/>
            <person name="Yoshizawa S."/>
        </authorList>
    </citation>
    <scope>NUCLEOTIDE SEQUENCE [LARGE SCALE GENOMIC DNA]</scope>
    <source>
        <strain evidence="17 18">4G11</strain>
    </source>
</reference>
<sequence length="126" mass="13424">MSFKTDFQRVAGLGSAKSGAHHWFGERLKAVALIPLTLAFLCIVAPLVGASHADVVAAFQNPIKAIAVILFFLVTFKHLEEGLQVVIEDYIHGKAALLTLLIGTKLFCWAFGLAGVFAVAKIAFGG</sequence>
<comment type="subunit">
    <text evidence="5">Part of an enzyme complex containing four subunits: a flavoprotein, an iron-sulfur protein, plus two membrane-anchoring proteins, SdhC and SdhD.</text>
</comment>
<evidence type="ECO:0000256" key="11">
    <source>
        <dbReference type="ARBA" id="ARBA00022723"/>
    </source>
</evidence>
<evidence type="ECO:0000256" key="9">
    <source>
        <dbReference type="ARBA" id="ARBA00022617"/>
    </source>
</evidence>
<dbReference type="CDD" id="cd03495">
    <property type="entry name" value="SQR_TypeC_SdhD_like"/>
    <property type="match status" value="1"/>
</dbReference>
<dbReference type="AlphaFoldDB" id="A0A2G5K814"/>
<dbReference type="InterPro" id="IPR034804">
    <property type="entry name" value="SQR/QFR_C/D"/>
</dbReference>
<dbReference type="EMBL" id="MDGM01000009">
    <property type="protein sequence ID" value="PIB25676.1"/>
    <property type="molecule type" value="Genomic_DNA"/>
</dbReference>
<keyword evidence="14" id="KW-0408">Iron</keyword>
<evidence type="ECO:0000313" key="18">
    <source>
        <dbReference type="Proteomes" id="UP000231516"/>
    </source>
</evidence>
<dbReference type="SUPFAM" id="SSF81343">
    <property type="entry name" value="Fumarate reductase respiratory complex transmembrane subunits"/>
    <property type="match status" value="1"/>
</dbReference>
<dbReference type="GO" id="GO:0016020">
    <property type="term" value="C:membrane"/>
    <property type="evidence" value="ECO:0007669"/>
    <property type="project" value="UniProtKB-SubCell"/>
</dbReference>
<dbReference type="UniPathway" id="UPA00223"/>
<keyword evidence="8" id="KW-0816">Tricarboxylic acid cycle</keyword>
<proteinExistence type="predicted"/>
<keyword evidence="11" id="KW-0479">Metal-binding</keyword>
<comment type="pathway">
    <text evidence="4">Carbohydrate metabolism; tricarboxylic acid cycle.</text>
</comment>
<evidence type="ECO:0000256" key="12">
    <source>
        <dbReference type="ARBA" id="ARBA00022982"/>
    </source>
</evidence>
<dbReference type="NCBIfam" id="TIGR02968">
    <property type="entry name" value="succ_dehyd_anc"/>
    <property type="match status" value="1"/>
</dbReference>
<comment type="subcellular location">
    <subcellularLocation>
        <location evidence="3">Membrane</location>
        <topology evidence="3">Multi-pass membrane protein</topology>
    </subcellularLocation>
</comment>
<evidence type="ECO:0000313" key="17">
    <source>
        <dbReference type="EMBL" id="PIB25676.1"/>
    </source>
</evidence>
<keyword evidence="9" id="KW-0349">Heme</keyword>
<evidence type="ECO:0000256" key="10">
    <source>
        <dbReference type="ARBA" id="ARBA00022692"/>
    </source>
</evidence>
<evidence type="ECO:0000256" key="1">
    <source>
        <dbReference type="ARBA" id="ARBA00001971"/>
    </source>
</evidence>
<evidence type="ECO:0000256" key="6">
    <source>
        <dbReference type="ARBA" id="ARBA00019425"/>
    </source>
</evidence>
<dbReference type="OrthoDB" id="9809280at2"/>
<dbReference type="Pfam" id="PF01127">
    <property type="entry name" value="Sdh_cyt"/>
    <property type="match status" value="1"/>
</dbReference>
<comment type="cofactor">
    <cofactor evidence="1">
        <name>heme</name>
        <dbReference type="ChEBI" id="CHEBI:30413"/>
    </cofactor>
</comment>
<evidence type="ECO:0000256" key="3">
    <source>
        <dbReference type="ARBA" id="ARBA00004141"/>
    </source>
</evidence>
<keyword evidence="13 16" id="KW-1133">Transmembrane helix</keyword>
<dbReference type="GO" id="GO:0020037">
    <property type="term" value="F:heme binding"/>
    <property type="evidence" value="ECO:0007669"/>
    <property type="project" value="InterPro"/>
</dbReference>
<protein>
    <recommendedName>
        <fullName evidence="6">Succinate dehydrogenase hydrophobic membrane anchor subunit</fullName>
    </recommendedName>
</protein>
<keyword evidence="10 16" id="KW-0812">Transmembrane</keyword>
<evidence type="ECO:0000256" key="15">
    <source>
        <dbReference type="ARBA" id="ARBA00023136"/>
    </source>
</evidence>
<dbReference type="Proteomes" id="UP000231516">
    <property type="component" value="Unassembled WGS sequence"/>
</dbReference>
<organism evidence="17 18">
    <name type="scientific">Paramylibacter kogurei</name>
    <dbReference type="NCBI Taxonomy" id="1889778"/>
    <lineage>
        <taxon>Bacteria</taxon>
        <taxon>Pseudomonadati</taxon>
        <taxon>Pseudomonadota</taxon>
        <taxon>Alphaproteobacteria</taxon>
        <taxon>Rhodobacterales</taxon>
        <taxon>Paracoccaceae</taxon>
        <taxon>Paramylibacter</taxon>
    </lineage>
</organism>
<dbReference type="InterPro" id="IPR014312">
    <property type="entry name" value="Succ_DH_anchor"/>
</dbReference>
<gene>
    <name evidence="17" type="ORF">BFP76_00650</name>
</gene>
<keyword evidence="7" id="KW-0813">Transport</keyword>
<evidence type="ECO:0000256" key="2">
    <source>
        <dbReference type="ARBA" id="ARBA00004050"/>
    </source>
</evidence>
<feature type="transmembrane region" description="Helical" evidence="16">
    <location>
        <begin position="97"/>
        <end position="124"/>
    </location>
</feature>
<feature type="transmembrane region" description="Helical" evidence="16">
    <location>
        <begin position="55"/>
        <end position="76"/>
    </location>
</feature>